<gene>
    <name evidence="2" type="ORF">DRP53_09100</name>
</gene>
<reference evidence="2 3" key="1">
    <citation type="submission" date="2018-06" db="EMBL/GenBank/DDBJ databases">
        <title>Extensive metabolic versatility and redundancy in microbially diverse, dynamic hydrothermal sediments.</title>
        <authorList>
            <person name="Dombrowski N."/>
            <person name="Teske A."/>
            <person name="Baker B.J."/>
        </authorList>
    </citation>
    <scope>NUCLEOTIDE SEQUENCE [LARGE SCALE GENOMIC DNA]</scope>
    <source>
        <strain evidence="2">B36_G15</strain>
    </source>
</reference>
<comment type="caution">
    <text evidence="2">The sequence shown here is derived from an EMBL/GenBank/DDBJ whole genome shotgun (WGS) entry which is preliminary data.</text>
</comment>
<dbReference type="SUPFAM" id="SSF51126">
    <property type="entry name" value="Pectin lyase-like"/>
    <property type="match status" value="2"/>
</dbReference>
<accession>A0A660SGM1</accession>
<dbReference type="Gene3D" id="2.160.20.10">
    <property type="entry name" value="Single-stranded right-handed beta-helix, Pectin lyase-like"/>
    <property type="match status" value="2"/>
</dbReference>
<proteinExistence type="predicted"/>
<dbReference type="Proteomes" id="UP000268469">
    <property type="component" value="Unassembled WGS sequence"/>
</dbReference>
<sequence>MCRGVGASLFLFSLLNATTYYVALWGNDNWPGTSPDSAWRHIAYATQRVEAGDSVLVFEGVYEDEHAVFANTGNPGSPIVLTAYSDTFVMDGIDSTGIAIRIADKSYISISGFHIKNYEIGLKGEGSLENLSLSDFVIEDIGGEGVHLNSAALRNCLITDFIIRDTEGKALSHYDFGAHPCYDNEISHFLIRDIGDEGILWENGRRDHFHHGKICNTASDGLHLYKNSDSCVIEYIHIDTTGWHGIAIHDPYMNRPCSCNVIRNCFVRNADHGCIDLHSGAFNTVIENCSLIGPKYTTGIYFHNRGAGLLAQNNYIKNMHWGLFCGHTDEGQFIRDVVFKNNVVENTQRYGGCAWRDAGNRVLANISFIDNTFIRCSQQSGYHNLVLVRVDTAHIEGNSFIESQIPDEPHIRLGEVSEGLVLDLKDNFTRIRVYDTDARLEFSDGRAFTEDGSNRSFWYSDVSRYLLNLDETIEVKTFKMTLSPSSDSVELFIYEWDTTGICYKKWGELSPTPTITTSHSVGDFPPFSLVRVKVDG</sequence>
<feature type="non-terminal residue" evidence="2">
    <location>
        <position position="536"/>
    </location>
</feature>
<protein>
    <recommendedName>
        <fullName evidence="1">Right handed beta helix domain-containing protein</fullName>
    </recommendedName>
</protein>
<dbReference type="EMBL" id="QNBE01000104">
    <property type="protein sequence ID" value="RKX69130.1"/>
    <property type="molecule type" value="Genomic_DNA"/>
</dbReference>
<dbReference type="InterPro" id="IPR012334">
    <property type="entry name" value="Pectin_lyas_fold"/>
</dbReference>
<feature type="domain" description="Right handed beta helix" evidence="1">
    <location>
        <begin position="145"/>
        <end position="315"/>
    </location>
</feature>
<dbReference type="InterPro" id="IPR006626">
    <property type="entry name" value="PbH1"/>
</dbReference>
<dbReference type="Pfam" id="PF13229">
    <property type="entry name" value="Beta_helix"/>
    <property type="match status" value="1"/>
</dbReference>
<dbReference type="SMART" id="SM00710">
    <property type="entry name" value="PbH1"/>
    <property type="match status" value="7"/>
</dbReference>
<evidence type="ECO:0000313" key="3">
    <source>
        <dbReference type="Proteomes" id="UP000268469"/>
    </source>
</evidence>
<name>A0A660SGM1_UNCW3</name>
<dbReference type="InterPro" id="IPR011050">
    <property type="entry name" value="Pectin_lyase_fold/virulence"/>
</dbReference>
<evidence type="ECO:0000313" key="2">
    <source>
        <dbReference type="EMBL" id="RKX69130.1"/>
    </source>
</evidence>
<dbReference type="AlphaFoldDB" id="A0A660SGM1"/>
<evidence type="ECO:0000259" key="1">
    <source>
        <dbReference type="Pfam" id="PF13229"/>
    </source>
</evidence>
<dbReference type="InterPro" id="IPR039448">
    <property type="entry name" value="Beta_helix"/>
</dbReference>
<organism evidence="2 3">
    <name type="scientific">candidate division WOR-3 bacterium</name>
    <dbReference type="NCBI Taxonomy" id="2052148"/>
    <lineage>
        <taxon>Bacteria</taxon>
        <taxon>Bacteria division WOR-3</taxon>
    </lineage>
</organism>